<dbReference type="InterPro" id="IPR000073">
    <property type="entry name" value="AB_hydrolase_1"/>
</dbReference>
<dbReference type="PANTHER" id="PTHR43194">
    <property type="entry name" value="HYDROLASE ALPHA/BETA FOLD FAMILY"/>
    <property type="match status" value="1"/>
</dbReference>
<dbReference type="SUPFAM" id="SSF53474">
    <property type="entry name" value="alpha/beta-Hydrolases"/>
    <property type="match status" value="1"/>
</dbReference>
<gene>
    <name evidence="3" type="ORF">S40285_06484</name>
</gene>
<dbReference type="OMA" id="QFMETIV"/>
<dbReference type="OrthoDB" id="2851338at2759"/>
<evidence type="ECO:0000256" key="1">
    <source>
        <dbReference type="SAM" id="MobiDB-lite"/>
    </source>
</evidence>
<dbReference type="EMBL" id="KL660807">
    <property type="protein sequence ID" value="KFA62263.1"/>
    <property type="molecule type" value="Genomic_DNA"/>
</dbReference>
<dbReference type="HOGENOM" id="CLU_020336_50_3_1"/>
<organism evidence="3 4">
    <name type="scientific">Stachybotrys chlorohalonatus (strain IBT 40285)</name>
    <dbReference type="NCBI Taxonomy" id="1283841"/>
    <lineage>
        <taxon>Eukaryota</taxon>
        <taxon>Fungi</taxon>
        <taxon>Dikarya</taxon>
        <taxon>Ascomycota</taxon>
        <taxon>Pezizomycotina</taxon>
        <taxon>Sordariomycetes</taxon>
        <taxon>Hypocreomycetidae</taxon>
        <taxon>Hypocreales</taxon>
        <taxon>Stachybotryaceae</taxon>
        <taxon>Stachybotrys</taxon>
    </lineage>
</organism>
<dbReference type="Pfam" id="PF00561">
    <property type="entry name" value="Abhydrolase_1"/>
    <property type="match status" value="1"/>
</dbReference>
<name>A0A084QE78_STAC4</name>
<feature type="domain" description="AB hydrolase-1" evidence="2">
    <location>
        <begin position="52"/>
        <end position="299"/>
    </location>
</feature>
<feature type="region of interest" description="Disordered" evidence="1">
    <location>
        <begin position="1"/>
        <end position="23"/>
    </location>
</feature>
<evidence type="ECO:0000259" key="2">
    <source>
        <dbReference type="Pfam" id="PF00561"/>
    </source>
</evidence>
<dbReference type="Proteomes" id="UP000028524">
    <property type="component" value="Unassembled WGS sequence"/>
</dbReference>
<dbReference type="InterPro" id="IPR029058">
    <property type="entry name" value="AB_hydrolase_fold"/>
</dbReference>
<dbReference type="InParanoid" id="A0A084QE78"/>
<dbReference type="STRING" id="1283841.A0A084QE78"/>
<dbReference type="InterPro" id="IPR050228">
    <property type="entry name" value="Carboxylesterase_BioH"/>
</dbReference>
<sequence length="313" mass="33735">MSENSNNIHCQPSAAEKSNETAPTISRWLHLSPSPSPAPLSYTLSPSPSTNPLIILSNSLCAPYTAWDHVAAALAHRGFRTLRYGQPGHGDSATPTPTASNTFDSMVEDVRHLLQHLGVAKAHGWIGVSMGAATGIYFVARYPGVVSRLAVCDTISCSPVNAGTPDPFAARVAAARQVGHMNDITRATMERWFGMDWIAANPDEASRMRSIMLRTSVDGFEACCAALTSAFFDLRPLFREVGAGVDDAVCIVGEKDANLPQTMHDMRAQIQAGFAAAGKPRDVRLQVIRDAGHVCFIDGYTQFMETIVPFMSN</sequence>
<dbReference type="PANTHER" id="PTHR43194:SF2">
    <property type="entry name" value="PEROXISOMAL MEMBRANE PROTEIN LPX1"/>
    <property type="match status" value="1"/>
</dbReference>
<dbReference type="AlphaFoldDB" id="A0A084QE78"/>
<evidence type="ECO:0000313" key="3">
    <source>
        <dbReference type="EMBL" id="KFA62263.1"/>
    </source>
</evidence>
<feature type="compositionally biased region" description="Polar residues" evidence="1">
    <location>
        <begin position="1"/>
        <end position="10"/>
    </location>
</feature>
<reference evidence="3 4" key="1">
    <citation type="journal article" date="2014" name="BMC Genomics">
        <title>Comparative genome sequencing reveals chemotype-specific gene clusters in the toxigenic black mold Stachybotrys.</title>
        <authorList>
            <person name="Semeiks J."/>
            <person name="Borek D."/>
            <person name="Otwinowski Z."/>
            <person name="Grishin N.V."/>
        </authorList>
    </citation>
    <scope>NUCLEOTIDE SEQUENCE [LARGE SCALE GENOMIC DNA]</scope>
    <source>
        <strain evidence="3 4">IBT 40285</strain>
    </source>
</reference>
<keyword evidence="4" id="KW-1185">Reference proteome</keyword>
<proteinExistence type="predicted"/>
<accession>A0A084QE78</accession>
<evidence type="ECO:0000313" key="4">
    <source>
        <dbReference type="Proteomes" id="UP000028524"/>
    </source>
</evidence>
<dbReference type="Gene3D" id="3.40.50.1820">
    <property type="entry name" value="alpha/beta hydrolase"/>
    <property type="match status" value="1"/>
</dbReference>
<protein>
    <recommendedName>
        <fullName evidence="2">AB hydrolase-1 domain-containing protein</fullName>
    </recommendedName>
</protein>